<evidence type="ECO:0000256" key="1">
    <source>
        <dbReference type="ARBA" id="ARBA00022468"/>
    </source>
</evidence>
<feature type="compositionally biased region" description="Low complexity" evidence="2">
    <location>
        <begin position="174"/>
        <end position="186"/>
    </location>
</feature>
<feature type="region of interest" description="Disordered" evidence="2">
    <location>
        <begin position="336"/>
        <end position="469"/>
    </location>
</feature>
<dbReference type="PROSITE" id="PS50238">
    <property type="entry name" value="RHOGAP"/>
    <property type="match status" value="1"/>
</dbReference>
<dbReference type="InterPro" id="IPR001849">
    <property type="entry name" value="PH_domain"/>
</dbReference>
<dbReference type="SUPFAM" id="SSF50729">
    <property type="entry name" value="PH domain-like"/>
    <property type="match status" value="3"/>
</dbReference>
<dbReference type="InterPro" id="IPR000198">
    <property type="entry name" value="RhoGAP_dom"/>
</dbReference>
<protein>
    <submittedName>
        <fullName evidence="6">Putative rho-and arf-gtpase activating protein arap3</fullName>
    </submittedName>
</protein>
<feature type="domain" description="PH" evidence="3">
    <location>
        <begin position="559"/>
        <end position="666"/>
    </location>
</feature>
<feature type="domain" description="Ras-associating" evidence="4">
    <location>
        <begin position="1024"/>
        <end position="1105"/>
    </location>
</feature>
<organism evidence="6">
    <name type="scientific">Ixodes ricinus</name>
    <name type="common">Common tick</name>
    <name type="synonym">Acarus ricinus</name>
    <dbReference type="NCBI Taxonomy" id="34613"/>
    <lineage>
        <taxon>Eukaryota</taxon>
        <taxon>Metazoa</taxon>
        <taxon>Ecdysozoa</taxon>
        <taxon>Arthropoda</taxon>
        <taxon>Chelicerata</taxon>
        <taxon>Arachnida</taxon>
        <taxon>Acari</taxon>
        <taxon>Parasitiformes</taxon>
        <taxon>Ixodida</taxon>
        <taxon>Ixodoidea</taxon>
        <taxon>Ixodidae</taxon>
        <taxon>Ixodinae</taxon>
        <taxon>Ixodes</taxon>
    </lineage>
</organism>
<feature type="compositionally biased region" description="Basic and acidic residues" evidence="2">
    <location>
        <begin position="205"/>
        <end position="216"/>
    </location>
</feature>
<feature type="region of interest" description="Disordered" evidence="2">
    <location>
        <begin position="1"/>
        <end position="219"/>
    </location>
</feature>
<feature type="compositionally biased region" description="Low complexity" evidence="2">
    <location>
        <begin position="498"/>
        <end position="510"/>
    </location>
</feature>
<dbReference type="GO" id="GO:0005096">
    <property type="term" value="F:GTPase activator activity"/>
    <property type="evidence" value="ECO:0007669"/>
    <property type="project" value="UniProtKB-KW"/>
</dbReference>
<dbReference type="Gene3D" id="1.10.555.10">
    <property type="entry name" value="Rho GTPase activation protein"/>
    <property type="match status" value="1"/>
</dbReference>
<feature type="compositionally biased region" description="Low complexity" evidence="2">
    <location>
        <begin position="538"/>
        <end position="549"/>
    </location>
</feature>
<dbReference type="SMART" id="SM00233">
    <property type="entry name" value="PH"/>
    <property type="match status" value="2"/>
</dbReference>
<dbReference type="Pfam" id="PF00620">
    <property type="entry name" value="RhoGAP"/>
    <property type="match status" value="1"/>
</dbReference>
<dbReference type="GO" id="GO:0005547">
    <property type="term" value="F:phosphatidylinositol-3,4,5-trisphosphate binding"/>
    <property type="evidence" value="ECO:0007669"/>
    <property type="project" value="TreeGrafter"/>
</dbReference>
<proteinExistence type="predicted"/>
<dbReference type="PROSITE" id="PS50200">
    <property type="entry name" value="RA"/>
    <property type="match status" value="1"/>
</dbReference>
<dbReference type="SMART" id="SM00324">
    <property type="entry name" value="RhoGAP"/>
    <property type="match status" value="1"/>
</dbReference>
<dbReference type="PANTHER" id="PTHR45899:SF2">
    <property type="entry name" value="RHO GTPASE ACTIVATING PROTEIN AT 15B, ISOFORM C"/>
    <property type="match status" value="1"/>
</dbReference>
<dbReference type="InterPro" id="IPR029071">
    <property type="entry name" value="Ubiquitin-like_domsf"/>
</dbReference>
<feature type="compositionally biased region" description="Pro residues" evidence="2">
    <location>
        <begin position="388"/>
        <end position="408"/>
    </location>
</feature>
<name>A0A147BDB1_IXORI</name>
<dbReference type="InterPro" id="IPR011993">
    <property type="entry name" value="PH-like_dom_sf"/>
</dbReference>
<feature type="region of interest" description="Disordered" evidence="2">
    <location>
        <begin position="485"/>
        <end position="516"/>
    </location>
</feature>
<dbReference type="GO" id="GO:0005737">
    <property type="term" value="C:cytoplasm"/>
    <property type="evidence" value="ECO:0007669"/>
    <property type="project" value="TreeGrafter"/>
</dbReference>
<dbReference type="CDD" id="cd17113">
    <property type="entry name" value="RA_ARAPs"/>
    <property type="match status" value="1"/>
</dbReference>
<feature type="domain" description="Rho-GAP" evidence="5">
    <location>
        <begin position="781"/>
        <end position="979"/>
    </location>
</feature>
<dbReference type="InterPro" id="IPR052227">
    <property type="entry name" value="Arf-Rho-GAP_ANK-PH_domain"/>
</dbReference>
<feature type="region of interest" description="Disordered" evidence="2">
    <location>
        <begin position="239"/>
        <end position="313"/>
    </location>
</feature>
<evidence type="ECO:0000259" key="4">
    <source>
        <dbReference type="PROSITE" id="PS50200"/>
    </source>
</evidence>
<evidence type="ECO:0000259" key="5">
    <source>
        <dbReference type="PROSITE" id="PS50238"/>
    </source>
</evidence>
<dbReference type="InterPro" id="IPR000159">
    <property type="entry name" value="RA_dom"/>
</dbReference>
<feature type="compositionally biased region" description="Basic and acidic residues" evidence="2">
    <location>
        <begin position="151"/>
        <end position="165"/>
    </location>
</feature>
<feature type="compositionally biased region" description="Polar residues" evidence="2">
    <location>
        <begin position="485"/>
        <end position="497"/>
    </location>
</feature>
<dbReference type="SUPFAM" id="SSF48350">
    <property type="entry name" value="GTPase activation domain, GAP"/>
    <property type="match status" value="1"/>
</dbReference>
<dbReference type="AlphaFoldDB" id="A0A147BDB1"/>
<dbReference type="PANTHER" id="PTHR45899">
    <property type="entry name" value="RHO GTPASE ACTIVATING PROTEIN AT 15B, ISOFORM C"/>
    <property type="match status" value="1"/>
</dbReference>
<evidence type="ECO:0000259" key="3">
    <source>
        <dbReference type="PROSITE" id="PS50003"/>
    </source>
</evidence>
<dbReference type="Gene3D" id="3.10.20.90">
    <property type="entry name" value="Phosphatidylinositol 3-kinase Catalytic Subunit, Chain A, domain 1"/>
    <property type="match status" value="1"/>
</dbReference>
<dbReference type="PROSITE" id="PS50003">
    <property type="entry name" value="PH_DOMAIN"/>
    <property type="match status" value="1"/>
</dbReference>
<keyword evidence="1" id="KW-0343">GTPase activation</keyword>
<sequence length="1244" mass="138112">MTDTPPILPRRPKPPFPLEATGRASPPISLDTKVPRFSLAFKAPKQPPPCDAGEPTPLAQQSTSGPAPQDAPQPAPAQNFTNPIYLLMDDRLNATSGDPSPSPPPRTEQRKPNFSDTDSIMFLKRNRPKLQRQKSEEIPDSPQLPPARFPHIYEDVPEHMLEKNRQLASQRDAFSSISFESPLSSHISKEGSTESSHSSASLYDTPREPSEPKRDVSTFWQQQQLSISGVFYEFPVVHSPPTKSPPQAYDTPPSITRLASFPDSEGDTHQMPSSYEVPPTPVPVSSANSAPCISEGDGKDTDDFRERAQSPKQDAFAVFTPNCLYEVPKSFPRRCVSPTASPFAFPDPSEIYDVPPHRAKLSPPPQDVDLVQNHFEFDDDDPEEVPLLSPPPSYPPPPPPEVTPPAIPPRTYLQNSPPLTPQPDKSTRPVPAVRTSLSRRLPQERSKSNATPSPLAERKESFASPSPSASVFYRTFPAEHAAFSGSLTSSAEQSPTFSQRSMSSKSQSPVPDSPRLDCFFDGRSFSEGRERNLSQEGSRSLASDSSSSKSEADCRIREKSDYAGYVYKAAGSRKAFQKCWCTLSDGCWSYYSSEKDTTPLGTVSGHDIAAVSMVPGDEPSPATSLVPNLWCFEVHALQSQCRQLLLGVPLLSERREWLERLTRLVCSAPDAGPTSGGPGPSHAGRLHLKEGTTGFWQVATVVLRGRFFAVGVAGSSEVVDLRRVMSVGKVLPDQTYLTYGGAQERGLSFQVRLPGRVLYLQADQPRHTDAWLASVTRAWRTPLDPALSDQYLTQDGLPVAVERCINFVSTHGTLLTGIYRLAGSSSKIKKLVDHMLNDPWTLHLTTEEYSPHDVSNALKRYLRGFKDCLLTAELYPRWIQSSKCQHPSERQKMVKNLLNELPSVNYQLLKRLIGHLKSISDHSDRNFMPVLNLAPVFGPSVLYKQQPQPPEGEGQASFEESNASMDVVADLLSGYSHLFEVDPAEMEKEKKIQAALDLLREAKIAQRPAGDILVGVYVYSKDWGHCINVKLSPGMTAGALCKLTMSQLDIKEPSNKMAVFEVVHDQDLERPLHHSEPVLSVVVRWAAWDSAFAKSNFLCVKNNFLYDEVAPLVTNHQPLSVFSELRFADARQKSFKKSVFEFTGGKITHYKDTKASQLVNQWNIEDVVWYIGCESRRSPPSKWNFTFVLRQGDIKRTKERPFFGHCVSLSVQEEFEKWLAAMLNAEFPHGIFPPQPEPLPDLLG</sequence>
<dbReference type="EMBL" id="GEGO01006658">
    <property type="protein sequence ID" value="JAR88746.1"/>
    <property type="molecule type" value="Transcribed_RNA"/>
</dbReference>
<dbReference type="InterPro" id="IPR008936">
    <property type="entry name" value="Rho_GTPase_activation_prot"/>
</dbReference>
<feature type="region of interest" description="Disordered" evidence="2">
    <location>
        <begin position="528"/>
        <end position="552"/>
    </location>
</feature>
<dbReference type="SUPFAM" id="SSF54236">
    <property type="entry name" value="Ubiquitin-like"/>
    <property type="match status" value="1"/>
</dbReference>
<evidence type="ECO:0000313" key="6">
    <source>
        <dbReference type="EMBL" id="JAR88746.1"/>
    </source>
</evidence>
<feature type="compositionally biased region" description="Basic and acidic residues" evidence="2">
    <location>
        <begin position="296"/>
        <end position="309"/>
    </location>
</feature>
<reference evidence="6" key="1">
    <citation type="journal article" date="2018" name="PLoS Negl. Trop. Dis.">
        <title>Sialome diversity of ticks revealed by RNAseq of single tick salivary glands.</title>
        <authorList>
            <person name="Perner J."/>
            <person name="Kropackova S."/>
            <person name="Kopacek P."/>
            <person name="Ribeiro J.M."/>
        </authorList>
    </citation>
    <scope>NUCLEOTIDE SEQUENCE</scope>
    <source>
        <strain evidence="6">Siblings of single egg batch collected in Ceske Budejovice</strain>
        <tissue evidence="6">Salivary glands</tissue>
    </source>
</reference>
<dbReference type="Gene3D" id="2.30.29.30">
    <property type="entry name" value="Pleckstrin-homology domain (PH domain)/Phosphotyrosine-binding domain (PTB)"/>
    <property type="match status" value="2"/>
</dbReference>
<feature type="compositionally biased region" description="Pro residues" evidence="2">
    <location>
        <begin position="1"/>
        <end position="17"/>
    </location>
</feature>
<dbReference type="Pfam" id="PF00169">
    <property type="entry name" value="PH"/>
    <property type="match status" value="1"/>
</dbReference>
<accession>A0A147BDB1</accession>
<evidence type="ECO:0000256" key="2">
    <source>
        <dbReference type="SAM" id="MobiDB-lite"/>
    </source>
</evidence>
<dbReference type="GO" id="GO:0007165">
    <property type="term" value="P:signal transduction"/>
    <property type="evidence" value="ECO:0007669"/>
    <property type="project" value="InterPro"/>
</dbReference>